<sequence>MVTIPARLMTGGSGVLSAYSMIRALIRASVVLAILSRCATRERASSTKSFMAISRLRGRSAGQEPEFRARCAGYGAAAGYRRRYGGGMAFDGVPWRVLKIDPFGRHRIGGVR</sequence>
<protein>
    <recommendedName>
        <fullName evidence="3">Secreted protein</fullName>
    </recommendedName>
</protein>
<proteinExistence type="predicted"/>
<accession>A0ABP3H6D8</accession>
<dbReference type="Proteomes" id="UP001500063">
    <property type="component" value="Unassembled WGS sequence"/>
</dbReference>
<evidence type="ECO:0008006" key="3">
    <source>
        <dbReference type="Google" id="ProtNLM"/>
    </source>
</evidence>
<name>A0ABP3H6D8_9ACTN</name>
<organism evidence="1 2">
    <name type="scientific">Streptomyces blastmyceticus</name>
    <dbReference type="NCBI Taxonomy" id="68180"/>
    <lineage>
        <taxon>Bacteria</taxon>
        <taxon>Bacillati</taxon>
        <taxon>Actinomycetota</taxon>
        <taxon>Actinomycetes</taxon>
        <taxon>Kitasatosporales</taxon>
        <taxon>Streptomycetaceae</taxon>
        <taxon>Streptomyces</taxon>
    </lineage>
</organism>
<keyword evidence="2" id="KW-1185">Reference proteome</keyword>
<dbReference type="EMBL" id="BAAABW010000025">
    <property type="protein sequence ID" value="GAA0363265.1"/>
    <property type="molecule type" value="Genomic_DNA"/>
</dbReference>
<reference evidence="2" key="1">
    <citation type="journal article" date="2019" name="Int. J. Syst. Evol. Microbiol.">
        <title>The Global Catalogue of Microorganisms (GCM) 10K type strain sequencing project: providing services to taxonomists for standard genome sequencing and annotation.</title>
        <authorList>
            <consortium name="The Broad Institute Genomics Platform"/>
            <consortium name="The Broad Institute Genome Sequencing Center for Infectious Disease"/>
            <person name="Wu L."/>
            <person name="Ma J."/>
        </authorList>
    </citation>
    <scope>NUCLEOTIDE SEQUENCE [LARGE SCALE GENOMIC DNA]</scope>
    <source>
        <strain evidence="2">JCM 4565</strain>
    </source>
</reference>
<comment type="caution">
    <text evidence="1">The sequence shown here is derived from an EMBL/GenBank/DDBJ whole genome shotgun (WGS) entry which is preliminary data.</text>
</comment>
<evidence type="ECO:0000313" key="1">
    <source>
        <dbReference type="EMBL" id="GAA0363265.1"/>
    </source>
</evidence>
<evidence type="ECO:0000313" key="2">
    <source>
        <dbReference type="Proteomes" id="UP001500063"/>
    </source>
</evidence>
<gene>
    <name evidence="1" type="ORF">GCM10010319_46310</name>
</gene>